<dbReference type="SUPFAM" id="SSF56104">
    <property type="entry name" value="SAICAR synthase-like"/>
    <property type="match status" value="1"/>
</dbReference>
<accession>A0ABM5KAT8</accession>
<keyword evidence="7" id="KW-1185">Reference proteome</keyword>
<evidence type="ECO:0000313" key="6">
    <source>
        <dbReference type="EnsemblMetazoa" id="XP_050507300.1"/>
    </source>
</evidence>
<protein>
    <recommendedName>
        <fullName evidence="4">Kinase</fullName>
        <ecNumber evidence="4">2.7.-.-</ecNumber>
    </recommendedName>
</protein>
<name>A0ABM5KAT8_DIAVI</name>
<dbReference type="Pfam" id="PF03770">
    <property type="entry name" value="IPK"/>
    <property type="match status" value="1"/>
</dbReference>
<feature type="compositionally biased region" description="Low complexity" evidence="5">
    <location>
        <begin position="200"/>
        <end position="211"/>
    </location>
</feature>
<proteinExistence type="inferred from homology"/>
<evidence type="ECO:0000256" key="3">
    <source>
        <dbReference type="ARBA" id="ARBA00022777"/>
    </source>
</evidence>
<organism evidence="6 7">
    <name type="scientific">Diabrotica virgifera virgifera</name>
    <name type="common">western corn rootworm</name>
    <dbReference type="NCBI Taxonomy" id="50390"/>
    <lineage>
        <taxon>Eukaryota</taxon>
        <taxon>Metazoa</taxon>
        <taxon>Ecdysozoa</taxon>
        <taxon>Arthropoda</taxon>
        <taxon>Hexapoda</taxon>
        <taxon>Insecta</taxon>
        <taxon>Pterygota</taxon>
        <taxon>Neoptera</taxon>
        <taxon>Endopterygota</taxon>
        <taxon>Coleoptera</taxon>
        <taxon>Polyphaga</taxon>
        <taxon>Cucujiformia</taxon>
        <taxon>Chrysomeloidea</taxon>
        <taxon>Chrysomelidae</taxon>
        <taxon>Galerucinae</taxon>
        <taxon>Diabroticina</taxon>
        <taxon>Diabroticites</taxon>
        <taxon>Diabrotica</taxon>
    </lineage>
</organism>
<evidence type="ECO:0000256" key="2">
    <source>
        <dbReference type="ARBA" id="ARBA00022679"/>
    </source>
</evidence>
<keyword evidence="3 4" id="KW-0418">Kinase</keyword>
<sequence length="754" mass="85499">MTSDDIVFSGFWSRRLREGDLSAPWIFGGVHSTNLPPTTPKELFSIEESYFQQIISDNMENDLREILREKAEKHRDYYNSLIGTDITDSISSPSDQTMVVPVPIAVSDAPVTTELPEPSSTGSTTTKPRQRRRGVYEIEGMLPEPTEFKSVKLLRENYIAMLEKTSKQLSRVSESRDENSEISDEKPEILEKSELLVPPSSGYSSSTASGASDDEREKNWRKIERRSGSSDSAVQSDEEGPIQSNWGEKKEEIFPIDGYQPRSPYSPRCSVDHSNVPSKTIIEAHYVPLPLDRKFSVDVISETNSDTFDESRRHSCFSEGAEDQPRYRYWRTPSVVVSDYSDDIMGLTLEDIEYIRSRRDNSISPDSSLHSSCSNLNFCGSTISGLDGDYVLCQPYRKSSNCSTCSTLSDEEESPVGDTLLQPHKNREPSGWRKLRNIVQWTPFFQTYKKQRYPWVQLAGHQGNFKAGPDQGTILKKLCAKEEKCFKILMKDVLRPYVPEYKGLVTSDDGECSYIQLQDLLGDFVSPCVMDCKIGVRTYLEEELAKAKEKPKLRKDMYDKMCQIDQTAPTDEEHKLKGVTKPRYMVWRETISSTATLGFRIEGIRSADGTSTKDFKTTKTKDQVMAAFEKFTDGFPHAIPKYIQRLKAIKATLETSQFFNSHEVIGSSLLFVHDRFNANVWLIDFAKTIVLPENVKITHSSKWKVGNHEDGYLIGVNNLIKIYMNMLEQQPVTVSPPLALQDPPEVAQDSVEKT</sequence>
<dbReference type="Proteomes" id="UP001652700">
    <property type="component" value="Unplaced"/>
</dbReference>
<evidence type="ECO:0000256" key="5">
    <source>
        <dbReference type="SAM" id="MobiDB-lite"/>
    </source>
</evidence>
<feature type="region of interest" description="Disordered" evidence="5">
    <location>
        <begin position="166"/>
        <end position="249"/>
    </location>
</feature>
<evidence type="ECO:0000256" key="1">
    <source>
        <dbReference type="ARBA" id="ARBA00007374"/>
    </source>
</evidence>
<reference evidence="6" key="1">
    <citation type="submission" date="2025-05" db="UniProtKB">
        <authorList>
            <consortium name="EnsemblMetazoa"/>
        </authorList>
    </citation>
    <scope>IDENTIFICATION</scope>
</reference>
<comment type="similarity">
    <text evidence="1 4">Belongs to the inositol phosphokinase (IPK) family.</text>
</comment>
<evidence type="ECO:0000256" key="4">
    <source>
        <dbReference type="RuleBase" id="RU363090"/>
    </source>
</evidence>
<dbReference type="Gene3D" id="3.30.470.160">
    <property type="entry name" value="Inositol polyphosphate kinase"/>
    <property type="match status" value="1"/>
</dbReference>
<dbReference type="InterPro" id="IPR005522">
    <property type="entry name" value="IPK"/>
</dbReference>
<dbReference type="EnsemblMetazoa" id="XM_050651343.1">
    <property type="protein sequence ID" value="XP_050507300.1"/>
    <property type="gene ID" value="LOC114334761"/>
</dbReference>
<dbReference type="InterPro" id="IPR038286">
    <property type="entry name" value="IPK_sf"/>
</dbReference>
<feature type="region of interest" description="Disordered" evidence="5">
    <location>
        <begin position="735"/>
        <end position="754"/>
    </location>
</feature>
<dbReference type="PANTHER" id="PTHR12400:SF97">
    <property type="entry name" value="KINASE"/>
    <property type="match status" value="1"/>
</dbReference>
<dbReference type="PANTHER" id="PTHR12400">
    <property type="entry name" value="INOSITOL POLYPHOSPHATE KINASE"/>
    <property type="match status" value="1"/>
</dbReference>
<dbReference type="EC" id="2.7.-.-" evidence="4"/>
<feature type="compositionally biased region" description="Polar residues" evidence="5">
    <location>
        <begin position="118"/>
        <end position="127"/>
    </location>
</feature>
<dbReference type="RefSeq" id="XP_050507300.1">
    <property type="nucleotide sequence ID" value="XM_050651343.1"/>
</dbReference>
<keyword evidence="2 4" id="KW-0808">Transferase</keyword>
<dbReference type="GeneID" id="114334761"/>
<feature type="region of interest" description="Disordered" evidence="5">
    <location>
        <begin position="109"/>
        <end position="136"/>
    </location>
</feature>
<feature type="compositionally biased region" description="Basic and acidic residues" evidence="5">
    <location>
        <begin position="173"/>
        <end position="194"/>
    </location>
</feature>
<evidence type="ECO:0000313" key="7">
    <source>
        <dbReference type="Proteomes" id="UP001652700"/>
    </source>
</evidence>
<feature type="compositionally biased region" description="Basic and acidic residues" evidence="5">
    <location>
        <begin position="213"/>
        <end position="228"/>
    </location>
</feature>